<proteinExistence type="predicted"/>
<name>A0A5C6A7M4_9BACT</name>
<evidence type="ECO:0000313" key="2">
    <source>
        <dbReference type="Proteomes" id="UP000317421"/>
    </source>
</evidence>
<evidence type="ECO:0000313" key="1">
    <source>
        <dbReference type="EMBL" id="TWT95298.1"/>
    </source>
</evidence>
<reference evidence="1 2" key="1">
    <citation type="submission" date="2019-02" db="EMBL/GenBank/DDBJ databases">
        <title>Deep-cultivation of Planctomycetes and their phenomic and genomic characterization uncovers novel biology.</title>
        <authorList>
            <person name="Wiegand S."/>
            <person name="Jogler M."/>
            <person name="Boedeker C."/>
            <person name="Pinto D."/>
            <person name="Vollmers J."/>
            <person name="Rivas-Marin E."/>
            <person name="Kohn T."/>
            <person name="Peeters S.H."/>
            <person name="Heuer A."/>
            <person name="Rast P."/>
            <person name="Oberbeckmann S."/>
            <person name="Bunk B."/>
            <person name="Jeske O."/>
            <person name="Meyerdierks A."/>
            <person name="Storesund J.E."/>
            <person name="Kallscheuer N."/>
            <person name="Luecker S."/>
            <person name="Lage O.M."/>
            <person name="Pohl T."/>
            <person name="Merkel B.J."/>
            <person name="Hornburger P."/>
            <person name="Mueller R.-W."/>
            <person name="Bruemmer F."/>
            <person name="Labrenz M."/>
            <person name="Spormann A.M."/>
            <person name="Op Den Camp H."/>
            <person name="Overmann J."/>
            <person name="Amann R."/>
            <person name="Jetten M.S.M."/>
            <person name="Mascher T."/>
            <person name="Medema M.H."/>
            <person name="Devos D.P."/>
            <person name="Kaster A.-K."/>
            <person name="Ovreas L."/>
            <person name="Rohde M."/>
            <person name="Galperin M.Y."/>
            <person name="Jogler C."/>
        </authorList>
    </citation>
    <scope>NUCLEOTIDE SEQUENCE [LARGE SCALE GENOMIC DNA]</scope>
    <source>
        <strain evidence="1 2">Pla108</strain>
    </source>
</reference>
<organism evidence="1 2">
    <name type="scientific">Botrimarina colliarenosi</name>
    <dbReference type="NCBI Taxonomy" id="2528001"/>
    <lineage>
        <taxon>Bacteria</taxon>
        <taxon>Pseudomonadati</taxon>
        <taxon>Planctomycetota</taxon>
        <taxon>Planctomycetia</taxon>
        <taxon>Pirellulales</taxon>
        <taxon>Lacipirellulaceae</taxon>
        <taxon>Botrimarina</taxon>
    </lineage>
</organism>
<dbReference type="Gene3D" id="3.40.50.11340">
    <property type="match status" value="1"/>
</dbReference>
<dbReference type="AlphaFoldDB" id="A0A5C6A7M4"/>
<gene>
    <name evidence="1" type="ORF">Pla108_34430</name>
</gene>
<protein>
    <submittedName>
        <fullName evidence="1">Uncharacterized protein</fullName>
    </submittedName>
</protein>
<comment type="caution">
    <text evidence="1">The sequence shown here is derived from an EMBL/GenBank/DDBJ whole genome shotgun (WGS) entry which is preliminary data.</text>
</comment>
<dbReference type="EMBL" id="SJPR01000005">
    <property type="protein sequence ID" value="TWT95298.1"/>
    <property type="molecule type" value="Genomic_DNA"/>
</dbReference>
<dbReference type="Gene3D" id="3.40.50.11350">
    <property type="match status" value="1"/>
</dbReference>
<accession>A0A5C6A7M4</accession>
<keyword evidence="2" id="KW-1185">Reference proteome</keyword>
<dbReference type="Proteomes" id="UP000317421">
    <property type="component" value="Unassembled WGS sequence"/>
</dbReference>
<sequence>MRSESNRGLNASISTAKSLISAIGIRLNPTNSGRIRNVIVKGRGGLGNRLLGALTAISVAKAFRFPVHIDWTDQYYSDGTYNAFDMLFETHGFDRLEEMPAGSVYKEVWDGRLEWSGYELTEQLQVSWDSVVTDITEIALSRKIADSYVYGGYFFDRRSLASLGITPSARRVFHKHLAWSARVRELSDGLPQLDDAIGVHMRGTDLHSNVRVDKFVEAVNRIDSSCPVLVCTDDSALADQAVLAFGDRMVPLDRTYADGQPLHYRGSDDSKVQTTLECVRDLVALSKCKQVVGTQGSTFSSVAADIVSQQRRRLVLVTP</sequence>